<feature type="compositionally biased region" description="Polar residues" evidence="1">
    <location>
        <begin position="1"/>
        <end position="10"/>
    </location>
</feature>
<dbReference type="InterPro" id="IPR036397">
    <property type="entry name" value="RNaseH_sf"/>
</dbReference>
<dbReference type="InterPro" id="IPR012337">
    <property type="entry name" value="RNaseH-like_sf"/>
</dbReference>
<reference evidence="3 4" key="1">
    <citation type="journal article" date="2021" name="Elife">
        <title>Chloroplast acquisition without the gene transfer in kleptoplastic sea slugs, Plakobranchus ocellatus.</title>
        <authorList>
            <person name="Maeda T."/>
            <person name="Takahashi S."/>
            <person name="Yoshida T."/>
            <person name="Shimamura S."/>
            <person name="Takaki Y."/>
            <person name="Nagai Y."/>
            <person name="Toyoda A."/>
            <person name="Suzuki Y."/>
            <person name="Arimoto A."/>
            <person name="Ishii H."/>
            <person name="Satoh N."/>
            <person name="Nishiyama T."/>
            <person name="Hasebe M."/>
            <person name="Maruyama T."/>
            <person name="Minagawa J."/>
            <person name="Obokata J."/>
            <person name="Shigenobu S."/>
        </authorList>
    </citation>
    <scope>NUCLEOTIDE SEQUENCE [LARGE SCALE GENOMIC DNA]</scope>
</reference>
<dbReference type="PROSITE" id="PS50994">
    <property type="entry name" value="INTEGRASE"/>
    <property type="match status" value="1"/>
</dbReference>
<dbReference type="GO" id="GO:0015074">
    <property type="term" value="P:DNA integration"/>
    <property type="evidence" value="ECO:0007669"/>
    <property type="project" value="InterPro"/>
</dbReference>
<sequence>MHQPLQSFPNIQEKRKPGKPESGQALDSPSAGLLCFAATRPTLATSESKMTQLFVMDKKPKRRFLVGTGAQVSVTPPSWADKVSGAIGPNLQAANGSSIATYGCRVLHPNAVSLGINYTAMAAAQTSSVDVQAYNTVLSNLQITSTKLNDQGSKLLCNISTCPARPIVPPDFRHPISEAVHNLSYPWVKATVKLVSEKFVWHGLRQKRFSHINIHIVGLLPEFCGYRYLITIIDRNTRWPEAIPISNIKTAECVQTLVGGWISRFGIPEDLSSDCISQFLLWTEIAKRLRVKVHRTTAFHPQANGMIERFHRMLKAALKARLTGNNWVEELPCCTLWT</sequence>
<protein>
    <submittedName>
        <fullName evidence="3">Pol polyprotein</fullName>
    </submittedName>
</protein>
<name>A0AAV4DLV9_9GAST</name>
<dbReference type="Proteomes" id="UP000735302">
    <property type="component" value="Unassembled WGS sequence"/>
</dbReference>
<evidence type="ECO:0000259" key="2">
    <source>
        <dbReference type="PROSITE" id="PS50994"/>
    </source>
</evidence>
<organism evidence="3 4">
    <name type="scientific">Plakobranchus ocellatus</name>
    <dbReference type="NCBI Taxonomy" id="259542"/>
    <lineage>
        <taxon>Eukaryota</taxon>
        <taxon>Metazoa</taxon>
        <taxon>Spiralia</taxon>
        <taxon>Lophotrochozoa</taxon>
        <taxon>Mollusca</taxon>
        <taxon>Gastropoda</taxon>
        <taxon>Heterobranchia</taxon>
        <taxon>Euthyneura</taxon>
        <taxon>Panpulmonata</taxon>
        <taxon>Sacoglossa</taxon>
        <taxon>Placobranchoidea</taxon>
        <taxon>Plakobranchidae</taxon>
        <taxon>Plakobranchus</taxon>
    </lineage>
</organism>
<dbReference type="AlphaFoldDB" id="A0AAV4DLV9"/>
<proteinExistence type="predicted"/>
<dbReference type="PANTHER" id="PTHR37984">
    <property type="entry name" value="PROTEIN CBG26694"/>
    <property type="match status" value="1"/>
</dbReference>
<comment type="caution">
    <text evidence="3">The sequence shown here is derived from an EMBL/GenBank/DDBJ whole genome shotgun (WGS) entry which is preliminary data.</text>
</comment>
<keyword evidence="4" id="KW-1185">Reference proteome</keyword>
<dbReference type="InterPro" id="IPR001584">
    <property type="entry name" value="Integrase_cat-core"/>
</dbReference>
<feature type="region of interest" description="Disordered" evidence="1">
    <location>
        <begin position="1"/>
        <end position="27"/>
    </location>
</feature>
<dbReference type="EMBL" id="BLXT01008033">
    <property type="protein sequence ID" value="GFO45268.1"/>
    <property type="molecule type" value="Genomic_DNA"/>
</dbReference>
<feature type="domain" description="Integrase catalytic" evidence="2">
    <location>
        <begin position="202"/>
        <end position="338"/>
    </location>
</feature>
<evidence type="ECO:0000313" key="3">
    <source>
        <dbReference type="EMBL" id="GFO45268.1"/>
    </source>
</evidence>
<dbReference type="SUPFAM" id="SSF53098">
    <property type="entry name" value="Ribonuclease H-like"/>
    <property type="match status" value="1"/>
</dbReference>
<dbReference type="InterPro" id="IPR050951">
    <property type="entry name" value="Retrovirus_Pol_polyprotein"/>
</dbReference>
<accession>A0AAV4DLV9</accession>
<evidence type="ECO:0000313" key="4">
    <source>
        <dbReference type="Proteomes" id="UP000735302"/>
    </source>
</evidence>
<dbReference type="GO" id="GO:0003676">
    <property type="term" value="F:nucleic acid binding"/>
    <property type="evidence" value="ECO:0007669"/>
    <property type="project" value="InterPro"/>
</dbReference>
<dbReference type="Gene3D" id="3.30.420.10">
    <property type="entry name" value="Ribonuclease H-like superfamily/Ribonuclease H"/>
    <property type="match status" value="1"/>
</dbReference>
<gene>
    <name evidence="3" type="ORF">PoB_007177300</name>
</gene>
<evidence type="ECO:0000256" key="1">
    <source>
        <dbReference type="SAM" id="MobiDB-lite"/>
    </source>
</evidence>
<dbReference type="PANTHER" id="PTHR37984:SF15">
    <property type="entry name" value="INTEGRASE CATALYTIC DOMAIN-CONTAINING PROTEIN"/>
    <property type="match status" value="1"/>
</dbReference>